<dbReference type="Proteomes" id="UP000265930">
    <property type="component" value="Unassembled WGS sequence"/>
</dbReference>
<evidence type="ECO:0000256" key="1">
    <source>
        <dbReference type="SAM" id="Phobius"/>
    </source>
</evidence>
<dbReference type="AlphaFoldDB" id="A0A399IPB3"/>
<feature type="transmembrane region" description="Helical" evidence="1">
    <location>
        <begin position="104"/>
        <end position="124"/>
    </location>
</feature>
<organism evidence="2 3">
    <name type="scientific">Clostridium chromiireducens</name>
    <dbReference type="NCBI Taxonomy" id="225345"/>
    <lineage>
        <taxon>Bacteria</taxon>
        <taxon>Bacillati</taxon>
        <taxon>Bacillota</taxon>
        <taxon>Clostridia</taxon>
        <taxon>Eubacteriales</taxon>
        <taxon>Clostridiaceae</taxon>
        <taxon>Clostridium</taxon>
    </lineage>
</organism>
<name>A0A399IPB3_9CLOT</name>
<accession>A0A399IPB3</accession>
<keyword evidence="1" id="KW-0812">Transmembrane</keyword>
<feature type="transmembrane region" description="Helical" evidence="1">
    <location>
        <begin position="51"/>
        <end position="70"/>
    </location>
</feature>
<gene>
    <name evidence="2" type="ORF">D2A34_06270</name>
</gene>
<proteinExistence type="predicted"/>
<sequence>MNLLNYNIQYFMASIIITYIPFHLLEEALGDFPTWMKEHEWIPEKMTYGHWMANNLFFYLPFLLIGFFSFHFAGNKLLFLGVGIIVWGLINCFDHVIYTIRDRRISPGLFTGLIFGVISVLAFFKIYIRNMMTMDILALSIITGLIYSFLPSVFSVIFHKVFNKIFV</sequence>
<dbReference type="InterPro" id="IPR025671">
    <property type="entry name" value="HXXEE"/>
</dbReference>
<dbReference type="OrthoDB" id="9792369at2"/>
<protein>
    <submittedName>
        <fullName evidence="2">HXXEE domain-containing protein</fullName>
    </submittedName>
</protein>
<evidence type="ECO:0000313" key="2">
    <source>
        <dbReference type="EMBL" id="RII34811.1"/>
    </source>
</evidence>
<keyword evidence="1" id="KW-0472">Membrane</keyword>
<feature type="transmembrane region" description="Helical" evidence="1">
    <location>
        <begin position="77"/>
        <end position="98"/>
    </location>
</feature>
<evidence type="ECO:0000313" key="3">
    <source>
        <dbReference type="Proteomes" id="UP000265930"/>
    </source>
</evidence>
<dbReference type="EMBL" id="QXDJ01000002">
    <property type="protein sequence ID" value="RII34811.1"/>
    <property type="molecule type" value="Genomic_DNA"/>
</dbReference>
<feature type="transmembrane region" description="Helical" evidence="1">
    <location>
        <begin position="136"/>
        <end position="158"/>
    </location>
</feature>
<dbReference type="Pfam" id="PF13787">
    <property type="entry name" value="HXXEE"/>
    <property type="match status" value="1"/>
</dbReference>
<feature type="transmembrane region" description="Helical" evidence="1">
    <location>
        <begin position="7"/>
        <end position="25"/>
    </location>
</feature>
<comment type="caution">
    <text evidence="2">The sequence shown here is derived from an EMBL/GenBank/DDBJ whole genome shotgun (WGS) entry which is preliminary data.</text>
</comment>
<keyword evidence="1" id="KW-1133">Transmembrane helix</keyword>
<reference evidence="2 3" key="1">
    <citation type="submission" date="2018-08" db="EMBL/GenBank/DDBJ databases">
        <title>Genome of Clostridium chromiireducens C1, DSM12136.</title>
        <authorList>
            <person name="Xing M."/>
            <person name="Wei Y."/>
            <person name="Ang E.L."/>
            <person name="Zhao H."/>
            <person name="Zhang Y."/>
        </authorList>
    </citation>
    <scope>NUCLEOTIDE SEQUENCE [LARGE SCALE GENOMIC DNA]</scope>
    <source>
        <strain evidence="2 3">C1</strain>
    </source>
</reference>
<dbReference type="RefSeq" id="WP_079439026.1">
    <property type="nucleotide sequence ID" value="NZ_MZGT01000016.1"/>
</dbReference>